<dbReference type="Proteomes" id="UP000661607">
    <property type="component" value="Unassembled WGS sequence"/>
</dbReference>
<gene>
    <name evidence="1" type="ORF">H4W81_006269</name>
</gene>
<protein>
    <recommendedName>
        <fullName evidence="3">WD40 repeat domain-containing protein</fullName>
    </recommendedName>
</protein>
<name>A0ABR9KNY8_9ACTN</name>
<dbReference type="EMBL" id="JADBEF010000001">
    <property type="protein sequence ID" value="MBE1563490.1"/>
    <property type="molecule type" value="Genomic_DNA"/>
</dbReference>
<organism evidence="1 2">
    <name type="scientific">Nonomuraea africana</name>
    <dbReference type="NCBI Taxonomy" id="46171"/>
    <lineage>
        <taxon>Bacteria</taxon>
        <taxon>Bacillati</taxon>
        <taxon>Actinomycetota</taxon>
        <taxon>Actinomycetes</taxon>
        <taxon>Streptosporangiales</taxon>
        <taxon>Streptosporangiaceae</taxon>
        <taxon>Nonomuraea</taxon>
    </lineage>
</organism>
<comment type="caution">
    <text evidence="1">The sequence shown here is derived from an EMBL/GenBank/DDBJ whole genome shotgun (WGS) entry which is preliminary data.</text>
</comment>
<accession>A0ABR9KNY8</accession>
<keyword evidence="2" id="KW-1185">Reference proteome</keyword>
<proteinExistence type="predicted"/>
<evidence type="ECO:0008006" key="3">
    <source>
        <dbReference type="Google" id="ProtNLM"/>
    </source>
</evidence>
<evidence type="ECO:0000313" key="2">
    <source>
        <dbReference type="Proteomes" id="UP000661607"/>
    </source>
</evidence>
<dbReference type="RefSeq" id="WP_192778055.1">
    <property type="nucleotide sequence ID" value="NZ_BAAASY010000006.1"/>
</dbReference>
<sequence>MTAADWRVLAVQVRTGGVDVVDFEDGKPTCTVSEELADVKVAGEVLVGAGPGLGLWRLDTCERLAAPLASGKVAALAVGEVDGGKVVVAGVDGKGMRMWSLDGVPAGRGR</sequence>
<reference evidence="1 2" key="1">
    <citation type="submission" date="2020-10" db="EMBL/GenBank/DDBJ databases">
        <title>Sequencing the genomes of 1000 actinobacteria strains.</title>
        <authorList>
            <person name="Klenk H.-P."/>
        </authorList>
    </citation>
    <scope>NUCLEOTIDE SEQUENCE [LARGE SCALE GENOMIC DNA]</scope>
    <source>
        <strain evidence="1 2">DSM 43748</strain>
    </source>
</reference>
<evidence type="ECO:0000313" key="1">
    <source>
        <dbReference type="EMBL" id="MBE1563490.1"/>
    </source>
</evidence>